<dbReference type="InterPro" id="IPR016763">
    <property type="entry name" value="VAP"/>
</dbReference>
<dbReference type="STRING" id="126957.T1IYF9"/>
<dbReference type="Proteomes" id="UP000014500">
    <property type="component" value="Unassembled WGS sequence"/>
</dbReference>
<comment type="subcellular location">
    <subcellularLocation>
        <location evidence="1">Membrane</location>
        <topology evidence="1">Single-pass type IV membrane protein</topology>
    </subcellularLocation>
</comment>
<keyword evidence="6 8" id="KW-0472">Membrane</keyword>
<dbReference type="Gene3D" id="2.60.40.10">
    <property type="entry name" value="Immunoglobulins"/>
    <property type="match status" value="1"/>
</dbReference>
<dbReference type="PROSITE" id="PS50202">
    <property type="entry name" value="MSP"/>
    <property type="match status" value="1"/>
</dbReference>
<evidence type="ECO:0000256" key="6">
    <source>
        <dbReference type="ARBA" id="ARBA00023136"/>
    </source>
</evidence>
<dbReference type="AlphaFoldDB" id="T1IYF9"/>
<organism evidence="10 11">
    <name type="scientific">Strigamia maritima</name>
    <name type="common">European centipede</name>
    <name type="synonym">Geophilus maritimus</name>
    <dbReference type="NCBI Taxonomy" id="126957"/>
    <lineage>
        <taxon>Eukaryota</taxon>
        <taxon>Metazoa</taxon>
        <taxon>Ecdysozoa</taxon>
        <taxon>Arthropoda</taxon>
        <taxon>Myriapoda</taxon>
        <taxon>Chilopoda</taxon>
        <taxon>Pleurostigmophora</taxon>
        <taxon>Geophilomorpha</taxon>
        <taxon>Linotaeniidae</taxon>
        <taxon>Strigamia</taxon>
    </lineage>
</organism>
<reference evidence="11" key="1">
    <citation type="submission" date="2011-05" db="EMBL/GenBank/DDBJ databases">
        <authorList>
            <person name="Richards S.R."/>
            <person name="Qu J."/>
            <person name="Jiang H."/>
            <person name="Jhangiani S.N."/>
            <person name="Agravi P."/>
            <person name="Goodspeed R."/>
            <person name="Gross S."/>
            <person name="Mandapat C."/>
            <person name="Jackson L."/>
            <person name="Mathew T."/>
            <person name="Pu L."/>
            <person name="Thornton R."/>
            <person name="Saada N."/>
            <person name="Wilczek-Boney K.B."/>
            <person name="Lee S."/>
            <person name="Kovar C."/>
            <person name="Wu Y."/>
            <person name="Scherer S.E."/>
            <person name="Worley K.C."/>
            <person name="Muzny D.M."/>
            <person name="Gibbs R."/>
        </authorList>
    </citation>
    <scope>NUCLEOTIDE SEQUENCE</scope>
    <source>
        <strain evidence="11">Brora</strain>
    </source>
</reference>
<dbReference type="InterPro" id="IPR013783">
    <property type="entry name" value="Ig-like_fold"/>
</dbReference>
<keyword evidence="3 8" id="KW-0812">Transmembrane</keyword>
<evidence type="ECO:0000256" key="1">
    <source>
        <dbReference type="ARBA" id="ARBA00004211"/>
    </source>
</evidence>
<feature type="region of interest" description="Disordered" evidence="7">
    <location>
        <begin position="181"/>
        <end position="204"/>
    </location>
</feature>
<dbReference type="PhylomeDB" id="T1IYF9"/>
<keyword evidence="11" id="KW-1185">Reference proteome</keyword>
<evidence type="ECO:0000256" key="8">
    <source>
        <dbReference type="SAM" id="Phobius"/>
    </source>
</evidence>
<keyword evidence="5" id="KW-0175">Coiled coil</keyword>
<protein>
    <recommendedName>
        <fullName evidence="9">MSP domain-containing protein</fullName>
    </recommendedName>
</protein>
<dbReference type="EnsemblMetazoa" id="SMAR006269-RA">
    <property type="protein sequence ID" value="SMAR006269-PA"/>
    <property type="gene ID" value="SMAR006269"/>
</dbReference>
<dbReference type="EMBL" id="JH431683">
    <property type="status" value="NOT_ANNOTATED_CDS"/>
    <property type="molecule type" value="Genomic_DNA"/>
</dbReference>
<dbReference type="SUPFAM" id="SSF49354">
    <property type="entry name" value="PapD-like"/>
    <property type="match status" value="1"/>
</dbReference>
<feature type="domain" description="MSP" evidence="9">
    <location>
        <begin position="7"/>
        <end position="124"/>
    </location>
</feature>
<dbReference type="GO" id="GO:0090158">
    <property type="term" value="P:endoplasmic reticulum membrane organization"/>
    <property type="evidence" value="ECO:0007669"/>
    <property type="project" value="TreeGrafter"/>
</dbReference>
<reference evidence="10" key="2">
    <citation type="submission" date="2015-02" db="UniProtKB">
        <authorList>
            <consortium name="EnsemblMetazoa"/>
        </authorList>
    </citation>
    <scope>IDENTIFICATION</scope>
</reference>
<proteinExistence type="inferred from homology"/>
<evidence type="ECO:0000259" key="9">
    <source>
        <dbReference type="PROSITE" id="PS50202"/>
    </source>
</evidence>
<dbReference type="InterPro" id="IPR000535">
    <property type="entry name" value="MSP_dom"/>
</dbReference>
<dbReference type="PANTHER" id="PTHR10809:SF6">
    <property type="entry name" value="AT11025P-RELATED"/>
    <property type="match status" value="1"/>
</dbReference>
<dbReference type="GO" id="GO:0033149">
    <property type="term" value="F:FFAT motif binding"/>
    <property type="evidence" value="ECO:0007669"/>
    <property type="project" value="TreeGrafter"/>
</dbReference>
<accession>T1IYF9</accession>
<feature type="transmembrane region" description="Helical" evidence="8">
    <location>
        <begin position="276"/>
        <end position="296"/>
    </location>
</feature>
<evidence type="ECO:0000256" key="2">
    <source>
        <dbReference type="ARBA" id="ARBA00008932"/>
    </source>
</evidence>
<evidence type="ECO:0000256" key="7">
    <source>
        <dbReference type="SAM" id="MobiDB-lite"/>
    </source>
</evidence>
<evidence type="ECO:0000256" key="4">
    <source>
        <dbReference type="ARBA" id="ARBA00022989"/>
    </source>
</evidence>
<dbReference type="HOGENOM" id="CLU_032848_0_1_1"/>
<dbReference type="eggNOG" id="KOG0439">
    <property type="taxonomic scope" value="Eukaryota"/>
</dbReference>
<name>T1IYF9_STRMM</name>
<evidence type="ECO:0000256" key="3">
    <source>
        <dbReference type="ARBA" id="ARBA00022692"/>
    </source>
</evidence>
<dbReference type="OMA" id="LICISNW"/>
<dbReference type="FunFam" id="2.60.40.10:FF:000334">
    <property type="entry name" value="vesicle-associated membrane protein-associated protein A isoform X1"/>
    <property type="match status" value="1"/>
</dbReference>
<dbReference type="PIRSF" id="PIRSF019693">
    <property type="entry name" value="VAMP-associated"/>
    <property type="match status" value="1"/>
</dbReference>
<dbReference type="GO" id="GO:0005789">
    <property type="term" value="C:endoplasmic reticulum membrane"/>
    <property type="evidence" value="ECO:0007669"/>
    <property type="project" value="InterPro"/>
</dbReference>
<dbReference type="PANTHER" id="PTHR10809">
    <property type="entry name" value="VESICLE-ASSOCIATED MEMBRANE PROTEIN-ASSOCIATED PROTEIN"/>
    <property type="match status" value="1"/>
</dbReference>
<dbReference type="GO" id="GO:0005886">
    <property type="term" value="C:plasma membrane"/>
    <property type="evidence" value="ECO:0007669"/>
    <property type="project" value="TreeGrafter"/>
</dbReference>
<dbReference type="Pfam" id="PF00635">
    <property type="entry name" value="Motile_Sperm"/>
    <property type="match status" value="1"/>
</dbReference>
<dbReference type="GO" id="GO:0061817">
    <property type="term" value="P:endoplasmic reticulum-plasma membrane tethering"/>
    <property type="evidence" value="ECO:0007669"/>
    <property type="project" value="TreeGrafter"/>
</dbReference>
<sequence length="297" mass="33401">MSKPEQVLILEPQNELRFRGPFTDKVTSYLSLTNPTDRRVCFKVKTTAPKRYCVCPNSGIMDPKSSVDVAVMLQPFDYDPNEKNKHKFMVQTMFAPEGDIVQETLWKDVNPDNLMDTKLKCVFEMPTEISQAQGKTVTLIKLICISNWSSFRPILSCQLDDLIFKKKYFVDVNTSQTDLKPSLTLKSEPHSPLPKASPKAGNVDGEMKKALDENKRLRDEVSTLRQANVQLNEEGLRLRRTNMSGDCSSMGSNLAATQGPMSLSSLHSQTVPVNSVTFWALMFAALMFGFMLGKFIV</sequence>
<evidence type="ECO:0000313" key="11">
    <source>
        <dbReference type="Proteomes" id="UP000014500"/>
    </source>
</evidence>
<keyword evidence="4 8" id="KW-1133">Transmembrane helix</keyword>
<dbReference type="InterPro" id="IPR008962">
    <property type="entry name" value="PapD-like_sf"/>
</dbReference>
<comment type="similarity">
    <text evidence="2">Belongs to the VAMP-associated protein (VAP) (TC 9.B.17) family.</text>
</comment>
<evidence type="ECO:0000313" key="10">
    <source>
        <dbReference type="EnsemblMetazoa" id="SMAR006269-PA"/>
    </source>
</evidence>
<evidence type="ECO:0000256" key="5">
    <source>
        <dbReference type="ARBA" id="ARBA00023054"/>
    </source>
</evidence>